<organism evidence="1 2">
    <name type="scientific">Ficus carica</name>
    <name type="common">Common fig</name>
    <dbReference type="NCBI Taxonomy" id="3494"/>
    <lineage>
        <taxon>Eukaryota</taxon>
        <taxon>Viridiplantae</taxon>
        <taxon>Streptophyta</taxon>
        <taxon>Embryophyta</taxon>
        <taxon>Tracheophyta</taxon>
        <taxon>Spermatophyta</taxon>
        <taxon>Magnoliopsida</taxon>
        <taxon>eudicotyledons</taxon>
        <taxon>Gunneridae</taxon>
        <taxon>Pentapetalae</taxon>
        <taxon>rosids</taxon>
        <taxon>fabids</taxon>
        <taxon>Rosales</taxon>
        <taxon>Moraceae</taxon>
        <taxon>Ficeae</taxon>
        <taxon>Ficus</taxon>
    </lineage>
</organism>
<comment type="caution">
    <text evidence="1">The sequence shown here is derived from an EMBL/GenBank/DDBJ whole genome shotgun (WGS) entry which is preliminary data.</text>
</comment>
<evidence type="ECO:0008006" key="3">
    <source>
        <dbReference type="Google" id="ProtNLM"/>
    </source>
</evidence>
<sequence length="117" mass="13282">MCCPKCLGGMGFQDFEAFNQALLVEEVLCPVDHYWIASIPLGRGIIHALTSLVKRGIKCITVCPVCETEEEMIWYTLWDCPRAQKVWHSSALAPLIREVATRSFDGVYDCFSHRLNM</sequence>
<dbReference type="AlphaFoldDB" id="A0AA88D4Y1"/>
<gene>
    <name evidence="1" type="ORF">TIFTF001_012108</name>
</gene>
<reference evidence="1" key="1">
    <citation type="submission" date="2023-07" db="EMBL/GenBank/DDBJ databases">
        <title>draft genome sequence of fig (Ficus carica).</title>
        <authorList>
            <person name="Takahashi T."/>
            <person name="Nishimura K."/>
        </authorList>
    </citation>
    <scope>NUCLEOTIDE SEQUENCE</scope>
</reference>
<dbReference type="EMBL" id="BTGU01000015">
    <property type="protein sequence ID" value="GMN42896.1"/>
    <property type="molecule type" value="Genomic_DNA"/>
</dbReference>
<protein>
    <recommendedName>
        <fullName evidence="3">Reverse transcriptase zinc-binding domain-containing protein</fullName>
    </recommendedName>
</protein>
<proteinExistence type="predicted"/>
<accession>A0AA88D4Y1</accession>
<evidence type="ECO:0000313" key="1">
    <source>
        <dbReference type="EMBL" id="GMN42896.1"/>
    </source>
</evidence>
<evidence type="ECO:0000313" key="2">
    <source>
        <dbReference type="Proteomes" id="UP001187192"/>
    </source>
</evidence>
<keyword evidence="2" id="KW-1185">Reference proteome</keyword>
<name>A0AA88D4Y1_FICCA</name>
<dbReference type="Proteomes" id="UP001187192">
    <property type="component" value="Unassembled WGS sequence"/>
</dbReference>